<protein>
    <recommendedName>
        <fullName evidence="2">GSKIP domain-containing protein</fullName>
    </recommendedName>
</protein>
<reference evidence="4" key="1">
    <citation type="journal article" date="2008" name="Insect Biochem. Mol. Biol.">
        <title>The genome of a lepidopteran model insect, the silkworm Bombyx mori.</title>
        <authorList>
            <consortium name="International Silkworm Genome Consortium"/>
        </authorList>
    </citation>
    <scope>NUCLEOTIDE SEQUENCE [LARGE SCALE GENOMIC DNA]</scope>
    <source>
        <strain evidence="4">p50T</strain>
    </source>
</reference>
<dbReference type="Gene3D" id="3.30.2280.10">
    <property type="entry name" value="Hypothetical protein (hspc210)"/>
    <property type="match status" value="1"/>
</dbReference>
<evidence type="ECO:0000256" key="1">
    <source>
        <dbReference type="ARBA" id="ARBA00009571"/>
    </source>
</evidence>
<dbReference type="InterPro" id="IPR007967">
    <property type="entry name" value="GSKIP_dom"/>
</dbReference>
<proteinExistence type="inferred from homology"/>
<dbReference type="PANTHER" id="PTHR12490:SF4">
    <property type="entry name" value="GSK3B-INTERACTING PROTEIN"/>
    <property type="match status" value="1"/>
</dbReference>
<dbReference type="Pfam" id="PF05303">
    <property type="entry name" value="GSKIP_dom"/>
    <property type="match status" value="1"/>
</dbReference>
<dbReference type="Proteomes" id="UP000005204">
    <property type="component" value="Unassembled WGS sequence"/>
</dbReference>
<accession>A0A8R2HNA1</accession>
<dbReference type="GO" id="GO:0051018">
    <property type="term" value="F:protein kinase A binding"/>
    <property type="evidence" value="ECO:0007669"/>
    <property type="project" value="TreeGrafter"/>
</dbReference>
<keyword evidence="4" id="KW-1185">Reference proteome</keyword>
<dbReference type="AlphaFoldDB" id="A0A8R2HNA1"/>
<name>A0A8R2HNA1_BOMMO</name>
<evidence type="ECO:0000313" key="4">
    <source>
        <dbReference type="Proteomes" id="UP000005204"/>
    </source>
</evidence>
<dbReference type="SUPFAM" id="SSF103107">
    <property type="entry name" value="Hypothetical protein c14orf129, hspc210"/>
    <property type="match status" value="1"/>
</dbReference>
<sequence length="133" mass="14995">MHSSKLNRSSNKYKGDMSAERVLDAQTWPAEAEAAIGDIRRHVRAASVSSRLRSHHRIYINLTTLEDHTYCIEMSAAGFRVVGRKYDDVSLTGHVNYETPYALLNNISQKYKESFGDELMTKLLHLAGAPEGR</sequence>
<dbReference type="GO" id="GO:0019207">
    <property type="term" value="F:kinase regulator activity"/>
    <property type="evidence" value="ECO:0007669"/>
    <property type="project" value="TreeGrafter"/>
</dbReference>
<evidence type="ECO:0000259" key="2">
    <source>
        <dbReference type="Pfam" id="PF05303"/>
    </source>
</evidence>
<comment type="similarity">
    <text evidence="1">Belongs to the GSKIP family.</text>
</comment>
<dbReference type="GO" id="GO:0005737">
    <property type="term" value="C:cytoplasm"/>
    <property type="evidence" value="ECO:0007669"/>
    <property type="project" value="TreeGrafter"/>
</dbReference>
<dbReference type="EnsemblMetazoa" id="XM_021348910.2">
    <property type="protein sequence ID" value="XP_021204585.1"/>
    <property type="gene ID" value="LOC101744326"/>
</dbReference>
<dbReference type="InterPro" id="IPR023231">
    <property type="entry name" value="GSKIP_dom_sf"/>
</dbReference>
<gene>
    <name evidence="3" type="primary">101744326</name>
</gene>
<reference evidence="3" key="2">
    <citation type="submission" date="2022-06" db="UniProtKB">
        <authorList>
            <consortium name="EnsemblMetazoa"/>
        </authorList>
    </citation>
    <scope>IDENTIFICATION</scope>
    <source>
        <strain evidence="3">p50T (Dazao)</strain>
    </source>
</reference>
<dbReference type="GO" id="GO:0060828">
    <property type="term" value="P:regulation of canonical Wnt signaling pathway"/>
    <property type="evidence" value="ECO:0007669"/>
    <property type="project" value="InterPro"/>
</dbReference>
<feature type="domain" description="GSKIP" evidence="2">
    <location>
        <begin position="30"/>
        <end position="125"/>
    </location>
</feature>
<evidence type="ECO:0000313" key="3">
    <source>
        <dbReference type="EnsemblMetazoa" id="XP_021204585.1"/>
    </source>
</evidence>
<dbReference type="PANTHER" id="PTHR12490">
    <property type="entry name" value="GSK3B-INTERACTING PROTEIN"/>
    <property type="match status" value="1"/>
</dbReference>
<dbReference type="InterPro" id="IPR037395">
    <property type="entry name" value="GSKIP"/>
</dbReference>
<organism evidence="3 4">
    <name type="scientific">Bombyx mori</name>
    <name type="common">Silk moth</name>
    <dbReference type="NCBI Taxonomy" id="7091"/>
    <lineage>
        <taxon>Eukaryota</taxon>
        <taxon>Metazoa</taxon>
        <taxon>Ecdysozoa</taxon>
        <taxon>Arthropoda</taxon>
        <taxon>Hexapoda</taxon>
        <taxon>Insecta</taxon>
        <taxon>Pterygota</taxon>
        <taxon>Neoptera</taxon>
        <taxon>Endopterygota</taxon>
        <taxon>Lepidoptera</taxon>
        <taxon>Glossata</taxon>
        <taxon>Ditrysia</taxon>
        <taxon>Bombycoidea</taxon>
        <taxon>Bombycidae</taxon>
        <taxon>Bombycinae</taxon>
        <taxon>Bombyx</taxon>
    </lineage>
</organism>